<keyword evidence="6 8" id="KW-0472">Membrane</keyword>
<name>A0ABT6ZMK9_9ACTN</name>
<comment type="caution">
    <text evidence="9">The sequence shown here is derived from an EMBL/GenBank/DDBJ whole genome shotgun (WGS) entry which is preliminary data.</text>
</comment>
<dbReference type="Pfam" id="PF04999">
    <property type="entry name" value="FtsL"/>
    <property type="match status" value="1"/>
</dbReference>
<feature type="transmembrane region" description="Helical" evidence="8">
    <location>
        <begin position="49"/>
        <end position="73"/>
    </location>
</feature>
<keyword evidence="5 8" id="KW-1133">Transmembrane helix</keyword>
<evidence type="ECO:0000256" key="3">
    <source>
        <dbReference type="ARBA" id="ARBA00022618"/>
    </source>
</evidence>
<evidence type="ECO:0000256" key="4">
    <source>
        <dbReference type="ARBA" id="ARBA00022692"/>
    </source>
</evidence>
<keyword evidence="7" id="KW-0131">Cell cycle</keyword>
<dbReference type="InterPro" id="IPR011922">
    <property type="entry name" value="Cell_div_FtsL"/>
</dbReference>
<keyword evidence="2" id="KW-1003">Cell membrane</keyword>
<protein>
    <submittedName>
        <fullName evidence="9">Cell division protein FtsL</fullName>
    </submittedName>
</protein>
<gene>
    <name evidence="9" type="ORF">QJ043_08475</name>
</gene>
<reference evidence="9" key="1">
    <citation type="submission" date="2023-05" db="EMBL/GenBank/DDBJ databases">
        <title>[olsenella] sp. nov., isolated from a pig farm feces dump.</title>
        <authorList>
            <person name="Chang Y.-H."/>
        </authorList>
    </citation>
    <scope>NUCLEOTIDE SEQUENCE</scope>
    <source>
        <strain evidence="9">YH-ols2217</strain>
    </source>
</reference>
<comment type="subcellular location">
    <subcellularLocation>
        <location evidence="1">Cell membrane</location>
        <topology evidence="1">Single-pass type II membrane protein</topology>
    </subcellularLocation>
</comment>
<evidence type="ECO:0000256" key="1">
    <source>
        <dbReference type="ARBA" id="ARBA00004401"/>
    </source>
</evidence>
<organism evidence="9 10">
    <name type="scientific">Kribbibacterium absianum</name>
    <dbReference type="NCBI Taxonomy" id="3044210"/>
    <lineage>
        <taxon>Bacteria</taxon>
        <taxon>Bacillati</taxon>
        <taxon>Actinomycetota</taxon>
        <taxon>Coriobacteriia</taxon>
        <taxon>Coriobacteriales</taxon>
        <taxon>Kribbibacteriaceae</taxon>
        <taxon>Kribbibacterium</taxon>
    </lineage>
</organism>
<proteinExistence type="predicted"/>
<evidence type="ECO:0000313" key="9">
    <source>
        <dbReference type="EMBL" id="MDJ1130107.1"/>
    </source>
</evidence>
<keyword evidence="10" id="KW-1185">Reference proteome</keyword>
<accession>A0ABT6ZMK9</accession>
<dbReference type="Proteomes" id="UP001431693">
    <property type="component" value="Unassembled WGS sequence"/>
</dbReference>
<dbReference type="EMBL" id="JASJEX010000004">
    <property type="protein sequence ID" value="MDJ1130107.1"/>
    <property type="molecule type" value="Genomic_DNA"/>
</dbReference>
<dbReference type="RefSeq" id="WP_283713272.1">
    <property type="nucleotide sequence ID" value="NZ_JASJEW010000003.1"/>
</dbReference>
<dbReference type="GO" id="GO:0051301">
    <property type="term" value="P:cell division"/>
    <property type="evidence" value="ECO:0007669"/>
    <property type="project" value="UniProtKB-KW"/>
</dbReference>
<evidence type="ECO:0000256" key="2">
    <source>
        <dbReference type="ARBA" id="ARBA00022475"/>
    </source>
</evidence>
<evidence type="ECO:0000256" key="7">
    <source>
        <dbReference type="ARBA" id="ARBA00023306"/>
    </source>
</evidence>
<evidence type="ECO:0000256" key="6">
    <source>
        <dbReference type="ARBA" id="ARBA00023136"/>
    </source>
</evidence>
<sequence length="141" mass="15026">MHYLGSEAVDLYAGTGRERSHGRSVAPRFEVVEGKGLDARAREGVTPRFLQGFVFVLAAVAFVFVLALARVAVTACTVTTLQDNTTLRSQVSEAEDTGKQLRMEASVLSNASRITTIATQNYGMVYVGAGETLTVNVPDAG</sequence>
<evidence type="ECO:0000256" key="5">
    <source>
        <dbReference type="ARBA" id="ARBA00022989"/>
    </source>
</evidence>
<evidence type="ECO:0000256" key="8">
    <source>
        <dbReference type="SAM" id="Phobius"/>
    </source>
</evidence>
<keyword evidence="3 9" id="KW-0132">Cell division</keyword>
<keyword evidence="4 8" id="KW-0812">Transmembrane</keyword>
<evidence type="ECO:0000313" key="10">
    <source>
        <dbReference type="Proteomes" id="UP001431693"/>
    </source>
</evidence>